<feature type="chain" id="PRO_5047032758" evidence="1">
    <location>
        <begin position="23"/>
        <end position="172"/>
    </location>
</feature>
<dbReference type="EMBL" id="VVIW01000046">
    <property type="protein sequence ID" value="NHZ44948.1"/>
    <property type="molecule type" value="Genomic_DNA"/>
</dbReference>
<reference evidence="2 3" key="1">
    <citation type="submission" date="2019-09" db="EMBL/GenBank/DDBJ databases">
        <title>Taxonomy of Antarctic Massilia spp.: description of Massilia rubra sp. nov., Massilia aquatica sp. nov., Massilia mucilaginosa sp. nov., Massilia frigida sp. nov. isolated from streams, lakes and regoliths.</title>
        <authorList>
            <person name="Holochova P."/>
            <person name="Sedlacek I."/>
            <person name="Kralova S."/>
            <person name="Maslanova I."/>
            <person name="Busse H.-J."/>
            <person name="Stankova E."/>
            <person name="Vrbovska V."/>
            <person name="Kovarovic V."/>
            <person name="Bartak M."/>
            <person name="Svec P."/>
            <person name="Pantucek R."/>
        </authorList>
    </citation>
    <scope>NUCLEOTIDE SEQUENCE [LARGE SCALE GENOMIC DNA]</scope>
    <source>
        <strain evidence="2 3">CCM 8693</strain>
    </source>
</reference>
<proteinExistence type="predicted"/>
<dbReference type="RefSeq" id="WP_167082104.1">
    <property type="nucleotide sequence ID" value="NZ_VVIW01000046.1"/>
</dbReference>
<evidence type="ECO:0000256" key="1">
    <source>
        <dbReference type="SAM" id="SignalP"/>
    </source>
</evidence>
<keyword evidence="1" id="KW-0732">Signal</keyword>
<organism evidence="2 3">
    <name type="scientific">Massilia aquatica</name>
    <dbReference type="NCBI Taxonomy" id="2609000"/>
    <lineage>
        <taxon>Bacteria</taxon>
        <taxon>Pseudomonadati</taxon>
        <taxon>Pseudomonadota</taxon>
        <taxon>Betaproteobacteria</taxon>
        <taxon>Burkholderiales</taxon>
        <taxon>Oxalobacteraceae</taxon>
        <taxon>Telluria group</taxon>
        <taxon>Massilia</taxon>
    </lineage>
</organism>
<name>A0ABX0ME40_9BURK</name>
<comment type="caution">
    <text evidence="2">The sequence shown here is derived from an EMBL/GenBank/DDBJ whole genome shotgun (WGS) entry which is preliminary data.</text>
</comment>
<evidence type="ECO:0000313" key="2">
    <source>
        <dbReference type="EMBL" id="NHZ44948.1"/>
    </source>
</evidence>
<sequence>MTMHHAAFLGLFAVALCGGAAAAGNPDLEDGLMKAMKFDKASEKRLGSSGKAIQAYMKAGYVNPRPNGRADYTDYYLLNKPASLFGHPLVVIEEEYMTRYAGCCVSKGGGVTVSVAGSLGALKKFAAENRCTIEENIDPGKKLRSFGIKNTLPKGKYASLSCRVRDAEQNPG</sequence>
<dbReference type="Proteomes" id="UP000819052">
    <property type="component" value="Unassembled WGS sequence"/>
</dbReference>
<accession>A0ABX0ME40</accession>
<protein>
    <submittedName>
        <fullName evidence="2">Uncharacterized protein</fullName>
    </submittedName>
</protein>
<gene>
    <name evidence="2" type="ORF">F1609_33105</name>
</gene>
<evidence type="ECO:0000313" key="3">
    <source>
        <dbReference type="Proteomes" id="UP000819052"/>
    </source>
</evidence>
<keyword evidence="3" id="KW-1185">Reference proteome</keyword>
<feature type="signal peptide" evidence="1">
    <location>
        <begin position="1"/>
        <end position="22"/>
    </location>
</feature>